<keyword evidence="2" id="KW-1185">Reference proteome</keyword>
<evidence type="ECO:0000313" key="1">
    <source>
        <dbReference type="EMBL" id="RWA08409.1"/>
    </source>
</evidence>
<accession>A0A439D1T8</accession>
<comment type="caution">
    <text evidence="1">The sequence shown here is derived from an EMBL/GenBank/DDBJ whole genome shotgun (WGS) entry which is preliminary data.</text>
</comment>
<name>A0A439D1T8_9PEZI</name>
<proteinExistence type="predicted"/>
<sequence>MLGAPCHRLAKGATTHAPFHPCIKTRIMAMGVAVPDIATGAVGASDAIRIRGAPPPATQACAVKLVAACLDSLTGGTDHDHGPPRPMYDTIAGATTIEG</sequence>
<dbReference type="AlphaFoldDB" id="A0A439D1T8"/>
<protein>
    <submittedName>
        <fullName evidence="1">Uncharacterized protein</fullName>
    </submittedName>
</protein>
<dbReference type="Proteomes" id="UP000286045">
    <property type="component" value="Unassembled WGS sequence"/>
</dbReference>
<gene>
    <name evidence="1" type="ORF">EKO27_g6680</name>
</gene>
<dbReference type="EMBL" id="RYZI01000201">
    <property type="protein sequence ID" value="RWA08409.1"/>
    <property type="molecule type" value="Genomic_DNA"/>
</dbReference>
<organism evidence="1 2">
    <name type="scientific">Xylaria grammica</name>
    <dbReference type="NCBI Taxonomy" id="363999"/>
    <lineage>
        <taxon>Eukaryota</taxon>
        <taxon>Fungi</taxon>
        <taxon>Dikarya</taxon>
        <taxon>Ascomycota</taxon>
        <taxon>Pezizomycotina</taxon>
        <taxon>Sordariomycetes</taxon>
        <taxon>Xylariomycetidae</taxon>
        <taxon>Xylariales</taxon>
        <taxon>Xylariaceae</taxon>
        <taxon>Xylaria</taxon>
    </lineage>
</organism>
<evidence type="ECO:0000313" key="2">
    <source>
        <dbReference type="Proteomes" id="UP000286045"/>
    </source>
</evidence>
<reference evidence="1 2" key="1">
    <citation type="submission" date="2018-12" db="EMBL/GenBank/DDBJ databases">
        <title>Draft genome sequence of Xylaria grammica IHI A82.</title>
        <authorList>
            <person name="Buettner E."/>
            <person name="Kellner H."/>
        </authorList>
    </citation>
    <scope>NUCLEOTIDE SEQUENCE [LARGE SCALE GENOMIC DNA]</scope>
    <source>
        <strain evidence="1 2">IHI A82</strain>
    </source>
</reference>